<proteinExistence type="predicted"/>
<keyword evidence="4" id="KW-1185">Reference proteome</keyword>
<evidence type="ECO:0000256" key="1">
    <source>
        <dbReference type="ARBA" id="ARBA00022729"/>
    </source>
</evidence>
<feature type="domain" description="BON" evidence="2">
    <location>
        <begin position="82"/>
        <end position="151"/>
    </location>
</feature>
<dbReference type="EMBL" id="BAAANN010000016">
    <property type="protein sequence ID" value="GAA1965341.1"/>
    <property type="molecule type" value="Genomic_DNA"/>
</dbReference>
<dbReference type="PROSITE" id="PS50914">
    <property type="entry name" value="BON"/>
    <property type="match status" value="3"/>
</dbReference>
<gene>
    <name evidence="3" type="ORF">GCM10009754_41770</name>
</gene>
<comment type="caution">
    <text evidence="3">The sequence shown here is derived from an EMBL/GenBank/DDBJ whole genome shotgun (WGS) entry which is preliminary data.</text>
</comment>
<protein>
    <submittedName>
        <fullName evidence="3">BON domain-containing protein</fullName>
    </submittedName>
</protein>
<accession>A0ABN2R9D6</accession>
<dbReference type="RefSeq" id="WP_344421111.1">
    <property type="nucleotide sequence ID" value="NZ_BAAANN010000016.1"/>
</dbReference>
<keyword evidence="1" id="KW-0732">Signal</keyword>
<feature type="domain" description="BON" evidence="2">
    <location>
        <begin position="156"/>
        <end position="224"/>
    </location>
</feature>
<dbReference type="InterPro" id="IPR007055">
    <property type="entry name" value="BON_dom"/>
</dbReference>
<reference evidence="3 4" key="1">
    <citation type="journal article" date="2019" name="Int. J. Syst. Evol. Microbiol.">
        <title>The Global Catalogue of Microorganisms (GCM) 10K type strain sequencing project: providing services to taxonomists for standard genome sequencing and annotation.</title>
        <authorList>
            <consortium name="The Broad Institute Genomics Platform"/>
            <consortium name="The Broad Institute Genome Sequencing Center for Infectious Disease"/>
            <person name="Wu L."/>
            <person name="Ma J."/>
        </authorList>
    </citation>
    <scope>NUCLEOTIDE SEQUENCE [LARGE SCALE GENOMIC DNA]</scope>
    <source>
        <strain evidence="3 4">JCM 14545</strain>
    </source>
</reference>
<name>A0ABN2R9D6_9PSEU</name>
<dbReference type="PANTHER" id="PTHR34606">
    <property type="entry name" value="BON DOMAIN-CONTAINING PROTEIN"/>
    <property type="match status" value="1"/>
</dbReference>
<sequence length="224" mass="23511">MTQIQHRADHELETAITDELAWTPSIDAQEIGVTVTGGEATLSGSVGTYPEKEETLRATTRVHGVTVTVDDIVVRSNGNAPDDADLAREAAIIFDRRTVVVPKGAVQVEVEDHVVALRGSVDWQYQREAARNAVAVLPGVTGVRNLITLTASAVIPAAETQAKIITALERHSPVGAQHVQVGVAGNEVTLSGAVASSAERRAAEQAAWFAPGVAAVDNQLTLTG</sequence>
<dbReference type="Proteomes" id="UP001501116">
    <property type="component" value="Unassembled WGS sequence"/>
</dbReference>
<dbReference type="InterPro" id="IPR014004">
    <property type="entry name" value="Transpt-assoc_nodulatn_dom_bac"/>
</dbReference>
<dbReference type="Gene3D" id="3.30.1340.30">
    <property type="match status" value="3"/>
</dbReference>
<dbReference type="InterPro" id="IPR051686">
    <property type="entry name" value="Lipoprotein_DolP"/>
</dbReference>
<evidence type="ECO:0000313" key="4">
    <source>
        <dbReference type="Proteomes" id="UP001501116"/>
    </source>
</evidence>
<dbReference type="Pfam" id="PF04972">
    <property type="entry name" value="BON"/>
    <property type="match status" value="3"/>
</dbReference>
<dbReference type="SMART" id="SM00749">
    <property type="entry name" value="BON"/>
    <property type="match status" value="2"/>
</dbReference>
<feature type="domain" description="BON" evidence="2">
    <location>
        <begin position="8"/>
        <end position="76"/>
    </location>
</feature>
<evidence type="ECO:0000259" key="2">
    <source>
        <dbReference type="PROSITE" id="PS50914"/>
    </source>
</evidence>
<dbReference type="PANTHER" id="PTHR34606:SF4">
    <property type="entry name" value="OUTER MEMBRANE LIPOPROTEIN DOLP"/>
    <property type="match status" value="1"/>
</dbReference>
<organism evidence="3 4">
    <name type="scientific">Amycolatopsis minnesotensis</name>
    <dbReference type="NCBI Taxonomy" id="337894"/>
    <lineage>
        <taxon>Bacteria</taxon>
        <taxon>Bacillati</taxon>
        <taxon>Actinomycetota</taxon>
        <taxon>Actinomycetes</taxon>
        <taxon>Pseudonocardiales</taxon>
        <taxon>Pseudonocardiaceae</taxon>
        <taxon>Amycolatopsis</taxon>
    </lineage>
</organism>
<evidence type="ECO:0000313" key="3">
    <source>
        <dbReference type="EMBL" id="GAA1965341.1"/>
    </source>
</evidence>